<dbReference type="AlphaFoldDB" id="A0A177WJV7"/>
<evidence type="ECO:0000313" key="2">
    <source>
        <dbReference type="Proteomes" id="UP000077115"/>
    </source>
</evidence>
<reference evidence="1 2" key="2">
    <citation type="submission" date="2016-05" db="EMBL/GenBank/DDBJ databases">
        <title>Lineage-specific infection strategies underlie the spectrum of fungal disease in amphibians.</title>
        <authorList>
            <person name="Cuomo C.A."/>
            <person name="Farrer R.A."/>
            <person name="James T."/>
            <person name="Longcore J."/>
            <person name="Birren B."/>
        </authorList>
    </citation>
    <scope>NUCLEOTIDE SEQUENCE [LARGE SCALE GENOMIC DNA]</scope>
    <source>
        <strain evidence="1 2">JEL423</strain>
    </source>
</reference>
<organism evidence="1 2">
    <name type="scientific">Batrachochytrium dendrobatidis (strain JEL423)</name>
    <dbReference type="NCBI Taxonomy" id="403673"/>
    <lineage>
        <taxon>Eukaryota</taxon>
        <taxon>Fungi</taxon>
        <taxon>Fungi incertae sedis</taxon>
        <taxon>Chytridiomycota</taxon>
        <taxon>Chytridiomycota incertae sedis</taxon>
        <taxon>Chytridiomycetes</taxon>
        <taxon>Rhizophydiales</taxon>
        <taxon>Rhizophydiales incertae sedis</taxon>
        <taxon>Batrachochytrium</taxon>
    </lineage>
</organism>
<sequence length="50" mass="5393">MSVTAMESIAFPAVQKLSERVIAVLGQNPGQFTLQGQVLHTVPIRKALCN</sequence>
<dbReference type="VEuPathDB" id="FungiDB:BDEG_24157"/>
<dbReference type="eggNOG" id="KOG0813">
    <property type="taxonomic scope" value="Eukaryota"/>
</dbReference>
<gene>
    <name evidence="1" type="ORF">BDEG_24157</name>
</gene>
<proteinExistence type="predicted"/>
<protein>
    <submittedName>
        <fullName evidence="1">Uncharacterized protein</fullName>
    </submittedName>
</protein>
<evidence type="ECO:0000313" key="1">
    <source>
        <dbReference type="EMBL" id="OAJ40418.1"/>
    </source>
</evidence>
<accession>A0A177WJV7</accession>
<reference evidence="1 2" key="1">
    <citation type="submission" date="2006-10" db="EMBL/GenBank/DDBJ databases">
        <title>The Genome Sequence of Batrachochytrium dendrobatidis JEL423.</title>
        <authorList>
            <consortium name="The Broad Institute Genome Sequencing Platform"/>
            <person name="Birren B."/>
            <person name="Lander E."/>
            <person name="Galagan J."/>
            <person name="Cuomo C."/>
            <person name="Devon K."/>
            <person name="Jaffe D."/>
            <person name="Butler J."/>
            <person name="Alvarez P."/>
            <person name="Gnerre S."/>
            <person name="Grabherr M."/>
            <person name="Kleber M."/>
            <person name="Mauceli E."/>
            <person name="Brockman W."/>
            <person name="Young S."/>
            <person name="LaButti K."/>
            <person name="Sykes S."/>
            <person name="DeCaprio D."/>
            <person name="Crawford M."/>
            <person name="Koehrsen M."/>
            <person name="Engels R."/>
            <person name="Montgomery P."/>
            <person name="Pearson M."/>
            <person name="Howarth C."/>
            <person name="Larson L."/>
            <person name="White J."/>
            <person name="O'Leary S."/>
            <person name="Kodira C."/>
            <person name="Zeng Q."/>
            <person name="Yandava C."/>
            <person name="Alvarado L."/>
            <person name="Longcore J."/>
            <person name="James T."/>
        </authorList>
    </citation>
    <scope>NUCLEOTIDE SEQUENCE [LARGE SCALE GENOMIC DNA]</scope>
    <source>
        <strain evidence="1 2">JEL423</strain>
    </source>
</reference>
<dbReference type="Proteomes" id="UP000077115">
    <property type="component" value="Unassembled WGS sequence"/>
</dbReference>
<dbReference type="OrthoDB" id="17458at2759"/>
<name>A0A177WJV7_BATDL</name>
<dbReference type="EMBL" id="DS022304">
    <property type="protein sequence ID" value="OAJ40418.1"/>
    <property type="molecule type" value="Genomic_DNA"/>
</dbReference>